<dbReference type="Proteomes" id="UP001295794">
    <property type="component" value="Unassembled WGS sequence"/>
</dbReference>
<comment type="caution">
    <text evidence="2">The sequence shown here is derived from an EMBL/GenBank/DDBJ whole genome shotgun (WGS) entry which is preliminary data.</text>
</comment>
<keyword evidence="3" id="KW-1185">Reference proteome</keyword>
<dbReference type="AlphaFoldDB" id="A0AAD2HNH7"/>
<protein>
    <submittedName>
        <fullName evidence="2">Uncharacterized protein</fullName>
    </submittedName>
</protein>
<accession>A0AAD2HNH7</accession>
<evidence type="ECO:0000313" key="2">
    <source>
        <dbReference type="EMBL" id="CAK5277232.1"/>
    </source>
</evidence>
<evidence type="ECO:0000313" key="3">
    <source>
        <dbReference type="Proteomes" id="UP001295794"/>
    </source>
</evidence>
<evidence type="ECO:0000256" key="1">
    <source>
        <dbReference type="SAM" id="MobiDB-lite"/>
    </source>
</evidence>
<feature type="region of interest" description="Disordered" evidence="1">
    <location>
        <begin position="85"/>
        <end position="104"/>
    </location>
</feature>
<dbReference type="EMBL" id="CAVNYO010000419">
    <property type="protein sequence ID" value="CAK5277232.1"/>
    <property type="molecule type" value="Genomic_DNA"/>
</dbReference>
<proteinExistence type="predicted"/>
<reference evidence="2" key="1">
    <citation type="submission" date="2023-11" db="EMBL/GenBank/DDBJ databases">
        <authorList>
            <person name="De Vega J J."/>
            <person name="De Vega J J."/>
        </authorList>
    </citation>
    <scope>NUCLEOTIDE SEQUENCE</scope>
</reference>
<name>A0AAD2HNH7_9AGAR</name>
<sequence>MQTVFAKKMGLHDHNHCDPHPSVDAPALTQVGAFTRSGSSPTCKAIACFACHGTAHLVAISHVSLRPRQRAWTVSATRSSFRPGFDSAQLHIPNGRMRHRPTST</sequence>
<organism evidence="2 3">
    <name type="scientific">Mycena citricolor</name>
    <dbReference type="NCBI Taxonomy" id="2018698"/>
    <lineage>
        <taxon>Eukaryota</taxon>
        <taxon>Fungi</taxon>
        <taxon>Dikarya</taxon>
        <taxon>Basidiomycota</taxon>
        <taxon>Agaricomycotina</taxon>
        <taxon>Agaricomycetes</taxon>
        <taxon>Agaricomycetidae</taxon>
        <taxon>Agaricales</taxon>
        <taxon>Marasmiineae</taxon>
        <taxon>Mycenaceae</taxon>
        <taxon>Mycena</taxon>
    </lineage>
</organism>
<gene>
    <name evidence="2" type="ORF">MYCIT1_LOCUS26110</name>
</gene>